<keyword evidence="7" id="KW-1185">Reference proteome</keyword>
<dbReference type="RefSeq" id="WP_091413809.1">
    <property type="nucleotide sequence ID" value="NZ_LT629749.1"/>
</dbReference>
<dbReference type="GO" id="GO:0005840">
    <property type="term" value="C:ribosome"/>
    <property type="evidence" value="ECO:0007669"/>
    <property type="project" value="UniProtKB-KW"/>
</dbReference>
<protein>
    <submittedName>
        <fullName evidence="6">Ribosomal protein S18 acetylase RimI</fullName>
    </submittedName>
</protein>
<sequence>MDGRDRRVWRAAPGTLAVVVVFMVVAAVAVPLLAYLIWSDDRGWVTPALLAALSVIALGYAWRFGLHPRLRADATGVTVVNPFSVHRFGWDDLRVIAPGENGLVLAGVDARAEAWCVQKSNRAARKGRLTRADRITTELFDMLEEHDPPLEDDETGLRIRRARPDESRVLTRLERAASEEELRHLFPPDRHPYPVTEVTRRWRRLLRDATVRVVVLEKDGEPVGFVAFDDASVRHLGVVPDHTRRGYGTALLEFATHEIFDGGAPQAGLWVLEGNEGARAFYRSLGWTESSDRRPCEFPPAPVELRMERRNPAAPRRGR</sequence>
<evidence type="ECO:0000313" key="6">
    <source>
        <dbReference type="EMBL" id="SDT05478.1"/>
    </source>
</evidence>
<dbReference type="PANTHER" id="PTHR43877">
    <property type="entry name" value="AMINOALKYLPHOSPHONATE N-ACETYLTRANSFERASE-RELATED-RELATED"/>
    <property type="match status" value="1"/>
</dbReference>
<keyword evidence="6" id="KW-0689">Ribosomal protein</keyword>
<dbReference type="Gene3D" id="3.40.630.30">
    <property type="match status" value="1"/>
</dbReference>
<dbReference type="AlphaFoldDB" id="A0A1H1X889"/>
<name>A0A1H1X889_9ACTN</name>
<evidence type="ECO:0000256" key="2">
    <source>
        <dbReference type="ARBA" id="ARBA00023315"/>
    </source>
</evidence>
<dbReference type="GO" id="GO:0016747">
    <property type="term" value="F:acyltransferase activity, transferring groups other than amino-acyl groups"/>
    <property type="evidence" value="ECO:0007669"/>
    <property type="project" value="InterPro"/>
</dbReference>
<dbReference type="InterPro" id="IPR019692">
    <property type="entry name" value="CFP-6_PH"/>
</dbReference>
<feature type="region of interest" description="Disordered" evidence="3">
    <location>
        <begin position="298"/>
        <end position="319"/>
    </location>
</feature>
<dbReference type="Pfam" id="PF10756">
    <property type="entry name" value="bPH_6"/>
    <property type="match status" value="1"/>
</dbReference>
<dbReference type="InterPro" id="IPR000182">
    <property type="entry name" value="GNAT_dom"/>
</dbReference>
<dbReference type="EMBL" id="LT629749">
    <property type="protein sequence ID" value="SDT05478.1"/>
    <property type="molecule type" value="Genomic_DNA"/>
</dbReference>
<evidence type="ECO:0000256" key="1">
    <source>
        <dbReference type="ARBA" id="ARBA00022679"/>
    </source>
</evidence>
<proteinExistence type="predicted"/>
<keyword evidence="2" id="KW-0012">Acyltransferase</keyword>
<feature type="transmembrane region" description="Helical" evidence="4">
    <location>
        <begin position="12"/>
        <end position="38"/>
    </location>
</feature>
<reference evidence="6 7" key="1">
    <citation type="submission" date="2016-10" db="EMBL/GenBank/DDBJ databases">
        <authorList>
            <person name="de Groot N.N."/>
        </authorList>
    </citation>
    <scope>NUCLEOTIDE SEQUENCE [LARGE SCALE GENOMIC DNA]</scope>
    <source>
        <strain evidence="6 7">DSM 21741</strain>
    </source>
</reference>
<evidence type="ECO:0000259" key="5">
    <source>
        <dbReference type="PROSITE" id="PS51186"/>
    </source>
</evidence>
<dbReference type="InterPro" id="IPR050832">
    <property type="entry name" value="Bact_Acetyltransf"/>
</dbReference>
<keyword evidence="4" id="KW-1133">Transmembrane helix</keyword>
<gene>
    <name evidence="6" type="ORF">SAMN04488543_2938</name>
</gene>
<dbReference type="PROSITE" id="PS51186">
    <property type="entry name" value="GNAT"/>
    <property type="match status" value="1"/>
</dbReference>
<dbReference type="Pfam" id="PF00583">
    <property type="entry name" value="Acetyltransf_1"/>
    <property type="match status" value="1"/>
</dbReference>
<feature type="domain" description="N-acetyltransferase" evidence="5">
    <location>
        <begin position="157"/>
        <end position="312"/>
    </location>
</feature>
<feature type="transmembrane region" description="Helical" evidence="4">
    <location>
        <begin position="44"/>
        <end position="62"/>
    </location>
</feature>
<dbReference type="CDD" id="cd04301">
    <property type="entry name" value="NAT_SF"/>
    <property type="match status" value="1"/>
</dbReference>
<keyword evidence="6" id="KW-0687">Ribonucleoprotein</keyword>
<dbReference type="OrthoDB" id="9799092at2"/>
<dbReference type="SUPFAM" id="SSF55729">
    <property type="entry name" value="Acyl-CoA N-acyltransferases (Nat)"/>
    <property type="match status" value="1"/>
</dbReference>
<keyword evidence="1" id="KW-0808">Transferase</keyword>
<keyword evidence="4" id="KW-0472">Membrane</keyword>
<dbReference type="InterPro" id="IPR016181">
    <property type="entry name" value="Acyl_CoA_acyltransferase"/>
</dbReference>
<dbReference type="Proteomes" id="UP000199092">
    <property type="component" value="Chromosome I"/>
</dbReference>
<evidence type="ECO:0000256" key="3">
    <source>
        <dbReference type="SAM" id="MobiDB-lite"/>
    </source>
</evidence>
<keyword evidence="4" id="KW-0812">Transmembrane</keyword>
<accession>A0A1H1X889</accession>
<evidence type="ECO:0000256" key="4">
    <source>
        <dbReference type="SAM" id="Phobius"/>
    </source>
</evidence>
<evidence type="ECO:0000313" key="7">
    <source>
        <dbReference type="Proteomes" id="UP000199092"/>
    </source>
</evidence>
<organism evidence="6 7">
    <name type="scientific">Friedmanniella luteola</name>
    <dbReference type="NCBI Taxonomy" id="546871"/>
    <lineage>
        <taxon>Bacteria</taxon>
        <taxon>Bacillati</taxon>
        <taxon>Actinomycetota</taxon>
        <taxon>Actinomycetes</taxon>
        <taxon>Propionibacteriales</taxon>
        <taxon>Nocardioidaceae</taxon>
        <taxon>Friedmanniella</taxon>
    </lineage>
</organism>
<dbReference type="STRING" id="546871.SAMN04488543_2938"/>